<dbReference type="AlphaFoldDB" id="A0A2R9ADN8"/>
<protein>
    <submittedName>
        <fullName evidence="2">Uncharacterized protein</fullName>
    </submittedName>
</protein>
<dbReference type="Proteomes" id="UP000240080">
    <property type="component" value="Chromosome 9"/>
</dbReference>
<dbReference type="EMBL" id="AJFE02057996">
    <property type="status" value="NOT_ANNOTATED_CDS"/>
    <property type="molecule type" value="Genomic_DNA"/>
</dbReference>
<name>A0A2R9ADN8_PANPA</name>
<reference evidence="2 3" key="1">
    <citation type="journal article" date="2012" name="Nature">
        <title>The bonobo genome compared with the chimpanzee and human genomes.</title>
        <authorList>
            <person name="Prufer K."/>
            <person name="Munch K."/>
            <person name="Hellmann I."/>
            <person name="Akagi K."/>
            <person name="Miller J.R."/>
            <person name="Walenz B."/>
            <person name="Koren S."/>
            <person name="Sutton G."/>
            <person name="Kodira C."/>
            <person name="Winer R."/>
            <person name="Knight J.R."/>
            <person name="Mullikin J.C."/>
            <person name="Meader S.J."/>
            <person name="Ponting C.P."/>
            <person name="Lunter G."/>
            <person name="Higashino S."/>
            <person name="Hobolth A."/>
            <person name="Dutheil J."/>
            <person name="Karakoc E."/>
            <person name="Alkan C."/>
            <person name="Sajjadian S."/>
            <person name="Catacchio C.R."/>
            <person name="Ventura M."/>
            <person name="Marques-Bonet T."/>
            <person name="Eichler E.E."/>
            <person name="Andre C."/>
            <person name="Atencia R."/>
            <person name="Mugisha L."/>
            <person name="Junhold J."/>
            <person name="Patterson N."/>
            <person name="Siebauer M."/>
            <person name="Good J.M."/>
            <person name="Fischer A."/>
            <person name="Ptak S.E."/>
            <person name="Lachmann M."/>
            <person name="Symer D.E."/>
            <person name="Mailund T."/>
            <person name="Schierup M.H."/>
            <person name="Andres A.M."/>
            <person name="Kelso J."/>
            <person name="Paabo S."/>
        </authorList>
    </citation>
    <scope>NUCLEOTIDE SEQUENCE [LARGE SCALE GENOMIC DNA]</scope>
</reference>
<evidence type="ECO:0000313" key="2">
    <source>
        <dbReference type="Ensembl" id="ENSPPAP00000015435.1"/>
    </source>
</evidence>
<dbReference type="Bgee" id="ENSPPAG00000030863">
    <property type="expression patterns" value="Expressed in cerebellum and 6 other cell types or tissues"/>
</dbReference>
<reference evidence="2" key="3">
    <citation type="submission" date="2025-09" db="UniProtKB">
        <authorList>
            <consortium name="Ensembl"/>
        </authorList>
    </citation>
    <scope>IDENTIFICATION</scope>
</reference>
<proteinExistence type="predicted"/>
<sequence length="192" mass="19569">MEFHYVAQADLELLTSSNPPASASQSTGITGGSHRARPGPVHFIDKVTDKPSHSHPFALKENWNLNPEPCSPPPPLFLEAPSRQASQHHGASPGAGTSAGCPFGKCCSTEPCLSGLGDVGRGEAASLRARPGSGASRGRGPGSRVSCRRDVGKPLHVPAGFSAGEVHTTPPGTWGASPAAPPRHGSLSAPPG</sequence>
<dbReference type="PRINTS" id="PR02045">
    <property type="entry name" value="F138DOMAIN"/>
</dbReference>
<feature type="region of interest" description="Disordered" evidence="1">
    <location>
        <begin position="72"/>
        <end position="98"/>
    </location>
</feature>
<reference evidence="2" key="2">
    <citation type="submission" date="2025-08" db="UniProtKB">
        <authorList>
            <consortium name="Ensembl"/>
        </authorList>
    </citation>
    <scope>IDENTIFICATION</scope>
</reference>
<dbReference type="GeneTree" id="ENSGT00960000187382"/>
<evidence type="ECO:0000256" key="1">
    <source>
        <dbReference type="SAM" id="MobiDB-lite"/>
    </source>
</evidence>
<organism evidence="2 3">
    <name type="scientific">Pan paniscus</name>
    <name type="common">Pygmy chimpanzee</name>
    <name type="synonym">Bonobo</name>
    <dbReference type="NCBI Taxonomy" id="9597"/>
    <lineage>
        <taxon>Eukaryota</taxon>
        <taxon>Metazoa</taxon>
        <taxon>Chordata</taxon>
        <taxon>Craniata</taxon>
        <taxon>Vertebrata</taxon>
        <taxon>Euteleostomi</taxon>
        <taxon>Mammalia</taxon>
        <taxon>Eutheria</taxon>
        <taxon>Euarchontoglires</taxon>
        <taxon>Primates</taxon>
        <taxon>Haplorrhini</taxon>
        <taxon>Catarrhini</taxon>
        <taxon>Hominidae</taxon>
        <taxon>Pan</taxon>
    </lineage>
</organism>
<dbReference type="OMA" id="CCSTEPC"/>
<dbReference type="Ensembl" id="ENSPPAT00000038125.1">
    <property type="protein sequence ID" value="ENSPPAP00000015435.1"/>
    <property type="gene ID" value="ENSPPAG00000030863.1"/>
</dbReference>
<feature type="compositionally biased region" description="Polar residues" evidence="1">
    <location>
        <begin position="16"/>
        <end position="28"/>
    </location>
</feature>
<keyword evidence="3" id="KW-1185">Reference proteome</keyword>
<feature type="region of interest" description="Disordered" evidence="1">
    <location>
        <begin position="16"/>
        <end position="40"/>
    </location>
</feature>
<evidence type="ECO:0000313" key="3">
    <source>
        <dbReference type="Proteomes" id="UP000240080"/>
    </source>
</evidence>
<feature type="compositionally biased region" description="Low complexity" evidence="1">
    <location>
        <begin position="125"/>
        <end position="134"/>
    </location>
</feature>
<feature type="region of interest" description="Disordered" evidence="1">
    <location>
        <begin position="125"/>
        <end position="192"/>
    </location>
</feature>
<accession>A0A2R9ADN8</accession>